<feature type="region of interest" description="Disordered" evidence="1">
    <location>
        <begin position="1"/>
        <end position="21"/>
    </location>
</feature>
<evidence type="ECO:0000256" key="1">
    <source>
        <dbReference type="SAM" id="MobiDB-lite"/>
    </source>
</evidence>
<reference evidence="3" key="1">
    <citation type="submission" date="2022-11" db="UniProtKB">
        <authorList>
            <consortium name="WormBaseParasite"/>
        </authorList>
    </citation>
    <scope>IDENTIFICATION</scope>
</reference>
<name>A0A914EHK9_9BILA</name>
<keyword evidence="2" id="KW-1185">Reference proteome</keyword>
<proteinExistence type="predicted"/>
<dbReference type="AlphaFoldDB" id="A0A914EHK9"/>
<dbReference type="PANTHER" id="PTHR10492">
    <property type="match status" value="1"/>
</dbReference>
<accession>A0A914EHK9</accession>
<organism evidence="2 3">
    <name type="scientific">Acrobeloides nanus</name>
    <dbReference type="NCBI Taxonomy" id="290746"/>
    <lineage>
        <taxon>Eukaryota</taxon>
        <taxon>Metazoa</taxon>
        <taxon>Ecdysozoa</taxon>
        <taxon>Nematoda</taxon>
        <taxon>Chromadorea</taxon>
        <taxon>Rhabditida</taxon>
        <taxon>Tylenchina</taxon>
        <taxon>Cephalobomorpha</taxon>
        <taxon>Cephaloboidea</taxon>
        <taxon>Cephalobidae</taxon>
        <taxon>Acrobeloides</taxon>
    </lineage>
</organism>
<evidence type="ECO:0000313" key="2">
    <source>
        <dbReference type="Proteomes" id="UP000887540"/>
    </source>
</evidence>
<evidence type="ECO:0000313" key="3">
    <source>
        <dbReference type="WBParaSite" id="ACRNAN_scaffold7822.g19544.t1"/>
    </source>
</evidence>
<sequence length="194" mass="21907">MDAIIDEPISGGFEGDPGPGRKSRRRVITIYLRHLMQRDNPKAAFILPHYTANFYAPNENVLDQTKFKQWLLKFGNDTLETDDYDRITLPVKILANGNLVEEVFGPCLASNDFEAMKKRAILCPFNSDAAKHNENVIAKLSGYYKIYHSFDSVKDHLEDGLHISPEYMNSLNSPLASCVSIFFLDPDSGKGLMF</sequence>
<dbReference type="Proteomes" id="UP000887540">
    <property type="component" value="Unplaced"/>
</dbReference>
<protein>
    <submittedName>
        <fullName evidence="3">ATP-dependent DNA helicase</fullName>
    </submittedName>
</protein>
<dbReference type="WBParaSite" id="ACRNAN_scaffold7822.g19544.t1">
    <property type="protein sequence ID" value="ACRNAN_scaffold7822.g19544.t1"/>
    <property type="gene ID" value="ACRNAN_scaffold7822.g19544"/>
</dbReference>